<organism evidence="4 5">
    <name type="scientific">Lophiotrema nucula</name>
    <dbReference type="NCBI Taxonomy" id="690887"/>
    <lineage>
        <taxon>Eukaryota</taxon>
        <taxon>Fungi</taxon>
        <taxon>Dikarya</taxon>
        <taxon>Ascomycota</taxon>
        <taxon>Pezizomycotina</taxon>
        <taxon>Dothideomycetes</taxon>
        <taxon>Pleosporomycetidae</taxon>
        <taxon>Pleosporales</taxon>
        <taxon>Lophiotremataceae</taxon>
        <taxon>Lophiotrema</taxon>
    </lineage>
</organism>
<dbReference type="InterPro" id="IPR050904">
    <property type="entry name" value="Adhesion/Biosynth-related"/>
</dbReference>
<dbReference type="GO" id="GO:0016236">
    <property type="term" value="P:macroautophagy"/>
    <property type="evidence" value="ECO:0007669"/>
    <property type="project" value="TreeGrafter"/>
</dbReference>
<protein>
    <submittedName>
        <fullName evidence="4">Fasciclin domain-containing protein</fullName>
    </submittedName>
</protein>
<evidence type="ECO:0000259" key="3">
    <source>
        <dbReference type="PROSITE" id="PS50213"/>
    </source>
</evidence>
<dbReference type="SUPFAM" id="SSF82153">
    <property type="entry name" value="FAS1 domain"/>
    <property type="match status" value="2"/>
</dbReference>
<dbReference type="AlphaFoldDB" id="A0A6A5YLJ9"/>
<dbReference type="FunFam" id="2.30.180.10:FF:000032">
    <property type="entry name" value="Fasciclin domain-containing protein, putative"/>
    <property type="match status" value="1"/>
</dbReference>
<feature type="domain" description="FAS1" evidence="3">
    <location>
        <begin position="20"/>
        <end position="168"/>
    </location>
</feature>
<feature type="signal peptide" evidence="2">
    <location>
        <begin position="1"/>
        <end position="17"/>
    </location>
</feature>
<evidence type="ECO:0000313" key="5">
    <source>
        <dbReference type="Proteomes" id="UP000799770"/>
    </source>
</evidence>
<dbReference type="PROSITE" id="PS50213">
    <property type="entry name" value="FAS1"/>
    <property type="match status" value="2"/>
</dbReference>
<dbReference type="InterPro" id="IPR036378">
    <property type="entry name" value="FAS1_dom_sf"/>
</dbReference>
<dbReference type="SMART" id="SM00554">
    <property type="entry name" value="FAS1"/>
    <property type="match status" value="2"/>
</dbReference>
<dbReference type="EMBL" id="ML977351">
    <property type="protein sequence ID" value="KAF2107850.1"/>
    <property type="molecule type" value="Genomic_DNA"/>
</dbReference>
<gene>
    <name evidence="4" type="ORF">BDV96DRAFT_531689</name>
</gene>
<reference evidence="4" key="1">
    <citation type="journal article" date="2020" name="Stud. Mycol.">
        <title>101 Dothideomycetes genomes: a test case for predicting lifestyles and emergence of pathogens.</title>
        <authorList>
            <person name="Haridas S."/>
            <person name="Albert R."/>
            <person name="Binder M."/>
            <person name="Bloem J."/>
            <person name="Labutti K."/>
            <person name="Salamov A."/>
            <person name="Andreopoulos B."/>
            <person name="Baker S."/>
            <person name="Barry K."/>
            <person name="Bills G."/>
            <person name="Bluhm B."/>
            <person name="Cannon C."/>
            <person name="Castanera R."/>
            <person name="Culley D."/>
            <person name="Daum C."/>
            <person name="Ezra D."/>
            <person name="Gonzalez J."/>
            <person name="Henrissat B."/>
            <person name="Kuo A."/>
            <person name="Liang C."/>
            <person name="Lipzen A."/>
            <person name="Lutzoni F."/>
            <person name="Magnuson J."/>
            <person name="Mondo S."/>
            <person name="Nolan M."/>
            <person name="Ohm R."/>
            <person name="Pangilinan J."/>
            <person name="Park H.-J."/>
            <person name="Ramirez L."/>
            <person name="Alfaro M."/>
            <person name="Sun H."/>
            <person name="Tritt A."/>
            <person name="Yoshinaga Y."/>
            <person name="Zwiers L.-H."/>
            <person name="Turgeon B."/>
            <person name="Goodwin S."/>
            <person name="Spatafora J."/>
            <person name="Crous P."/>
            <person name="Grigoriev I."/>
        </authorList>
    </citation>
    <scope>NUCLEOTIDE SEQUENCE</scope>
    <source>
        <strain evidence="4">CBS 627.86</strain>
    </source>
</reference>
<evidence type="ECO:0000256" key="1">
    <source>
        <dbReference type="SAM" id="MobiDB-lite"/>
    </source>
</evidence>
<evidence type="ECO:0000313" key="4">
    <source>
        <dbReference type="EMBL" id="KAF2107850.1"/>
    </source>
</evidence>
<proteinExistence type="predicted"/>
<feature type="compositionally biased region" description="Low complexity" evidence="1">
    <location>
        <begin position="342"/>
        <end position="358"/>
    </location>
</feature>
<accession>A0A6A5YLJ9</accession>
<keyword evidence="5" id="KW-1185">Reference proteome</keyword>
<keyword evidence="2" id="KW-0732">Signal</keyword>
<dbReference type="Pfam" id="PF02469">
    <property type="entry name" value="Fasciclin"/>
    <property type="match status" value="2"/>
</dbReference>
<evidence type="ECO:0000256" key="2">
    <source>
        <dbReference type="SAM" id="SignalP"/>
    </source>
</evidence>
<name>A0A6A5YLJ9_9PLEO</name>
<sequence>MQFKTLPLLALAGYAAAQSNNTLNATLASNPDLSNLTTFLGTNPALVQALSSAQNITILAPSNQAFNELANSSAGLALASDPGLVTALLQYHVLNGTYSAAQITNTSVFIPTLLTNSSYTNVTGGQVVEAVLIGNDTTFYSGLLQNATVSTADVNFTGGVIHIIDSVLTLPLTVTDTALAANLTSLYGAVNATDLISTVNETPDLTIFAPSNEAFQAIGSALANLSTTDLASILAYHVVNGTVGYSSGLENGTTLQTLNGANLTITIDGNGTVFVNAAEVVTPNVLVANGVVHIIDNVLSPNATEGPAPSATEGTPAFTGASSVSDVPFTSGQPTPTTQVNPTSAGAGPASTAVSSSTSGAAVPMRTGAVGAVQAAALFGVPAAVLMGY</sequence>
<feature type="chain" id="PRO_5025623030" evidence="2">
    <location>
        <begin position="18"/>
        <end position="389"/>
    </location>
</feature>
<feature type="compositionally biased region" description="Polar residues" evidence="1">
    <location>
        <begin position="320"/>
        <end position="341"/>
    </location>
</feature>
<feature type="region of interest" description="Disordered" evidence="1">
    <location>
        <begin position="302"/>
        <end position="358"/>
    </location>
</feature>
<dbReference type="GO" id="GO:0000329">
    <property type="term" value="C:fungal-type vacuole membrane"/>
    <property type="evidence" value="ECO:0007669"/>
    <property type="project" value="TreeGrafter"/>
</dbReference>
<dbReference type="PANTHER" id="PTHR10900">
    <property type="entry name" value="PERIOSTIN-RELATED"/>
    <property type="match status" value="1"/>
</dbReference>
<dbReference type="Proteomes" id="UP000799770">
    <property type="component" value="Unassembled WGS sequence"/>
</dbReference>
<feature type="domain" description="FAS1" evidence="3">
    <location>
        <begin position="170"/>
        <end position="299"/>
    </location>
</feature>
<dbReference type="OrthoDB" id="286301at2759"/>
<dbReference type="Gene3D" id="2.30.180.10">
    <property type="entry name" value="FAS1 domain"/>
    <property type="match status" value="2"/>
</dbReference>
<dbReference type="PANTHER" id="PTHR10900:SF77">
    <property type="entry name" value="FI19380P1"/>
    <property type="match status" value="1"/>
</dbReference>
<dbReference type="InterPro" id="IPR000782">
    <property type="entry name" value="FAS1_domain"/>
</dbReference>